<proteinExistence type="predicted"/>
<dbReference type="AlphaFoldDB" id="A0A0X3VDP3"/>
<dbReference type="OrthoDB" id="3420364at2"/>
<name>A0A0X3VDP3_9ACTN</name>
<reference evidence="2" key="1">
    <citation type="submission" date="2015-10" db="EMBL/GenBank/DDBJ databases">
        <authorList>
            <person name="Ju K.-S."/>
            <person name="Doroghazi J.R."/>
            <person name="Metcalf W.W."/>
        </authorList>
    </citation>
    <scope>NUCLEOTIDE SEQUENCE [LARGE SCALE GENOMIC DNA]</scope>
    <source>
        <strain evidence="2">NRRL 3151</strain>
    </source>
</reference>
<dbReference type="RefSeq" id="WP_062700430.1">
    <property type="nucleotide sequence ID" value="NZ_LLZG01000047.1"/>
</dbReference>
<comment type="caution">
    <text evidence="1">The sequence shown here is derived from an EMBL/GenBank/DDBJ whole genome shotgun (WGS) entry which is preliminary data.</text>
</comment>
<dbReference type="Proteomes" id="UP000053923">
    <property type="component" value="Unassembled WGS sequence"/>
</dbReference>
<organism evidence="1 2">
    <name type="scientific">Streptomyces regalis</name>
    <dbReference type="NCBI Taxonomy" id="68262"/>
    <lineage>
        <taxon>Bacteria</taxon>
        <taxon>Bacillati</taxon>
        <taxon>Actinomycetota</taxon>
        <taxon>Actinomycetes</taxon>
        <taxon>Kitasatosporales</taxon>
        <taxon>Streptomycetaceae</taxon>
        <taxon>Streptomyces</taxon>
    </lineage>
</organism>
<keyword evidence="2" id="KW-1185">Reference proteome</keyword>
<protein>
    <submittedName>
        <fullName evidence="1">Uncharacterized protein</fullName>
    </submittedName>
</protein>
<gene>
    <name evidence="1" type="ORF">ADL12_09200</name>
</gene>
<evidence type="ECO:0000313" key="2">
    <source>
        <dbReference type="Proteomes" id="UP000053923"/>
    </source>
</evidence>
<accession>A0A0X3VDP3</accession>
<evidence type="ECO:0000313" key="1">
    <source>
        <dbReference type="EMBL" id="KUL42808.1"/>
    </source>
</evidence>
<dbReference type="EMBL" id="LLZG01000047">
    <property type="protein sequence ID" value="KUL42808.1"/>
    <property type="molecule type" value="Genomic_DNA"/>
</dbReference>
<sequence>MARFQHTVTLAPVPRRWFESCVVTLHDLAESIEAEGALLRLPDGRRLPELLLAEGTHLRPGARYHPENDDGSGPDIDQTLTILAWERKRETALELVTLDDDPGGPGHMACTLRLTSAERPREASLSMKAQAGGGSWTRYAGGSGRLHLDLGKWWPSAAGRGRPRATPLTGRLDHALVRATVTAVPRPAGDGRWRVTVTVRVRGRSFARLLLPLAMTFMGRRARGAFSAALDDAAKQWNDQVPELVRKDMQQLSLELVESLFATDEQRTGPSLGT</sequence>